<evidence type="ECO:0000256" key="5">
    <source>
        <dbReference type="ARBA" id="ARBA00022692"/>
    </source>
</evidence>
<feature type="transmembrane region" description="Helical" evidence="8">
    <location>
        <begin position="45"/>
        <end position="65"/>
    </location>
</feature>
<proteinExistence type="inferred from homology"/>
<dbReference type="EMBL" id="JAPDFL010000001">
    <property type="protein sequence ID" value="MCW1931886.1"/>
    <property type="molecule type" value="Genomic_DNA"/>
</dbReference>
<protein>
    <submittedName>
        <fullName evidence="9">AzlC family ABC transporter permease</fullName>
    </submittedName>
</protein>
<evidence type="ECO:0000256" key="1">
    <source>
        <dbReference type="ARBA" id="ARBA00004651"/>
    </source>
</evidence>
<keyword evidence="3" id="KW-0813">Transport</keyword>
<comment type="similarity">
    <text evidence="2">Belongs to the AzlC family.</text>
</comment>
<dbReference type="PANTHER" id="PTHR34979:SF1">
    <property type="entry name" value="INNER MEMBRANE PROTEIN YGAZ"/>
    <property type="match status" value="1"/>
</dbReference>
<keyword evidence="10" id="KW-1185">Reference proteome</keyword>
<evidence type="ECO:0000256" key="8">
    <source>
        <dbReference type="SAM" id="Phobius"/>
    </source>
</evidence>
<evidence type="ECO:0000256" key="7">
    <source>
        <dbReference type="ARBA" id="ARBA00023136"/>
    </source>
</evidence>
<dbReference type="RefSeq" id="WP_264504966.1">
    <property type="nucleotide sequence ID" value="NZ_JAPDFL010000001.1"/>
</dbReference>
<evidence type="ECO:0000256" key="4">
    <source>
        <dbReference type="ARBA" id="ARBA00022475"/>
    </source>
</evidence>
<name>A0ABT3GWG2_9RHOB</name>
<comment type="caution">
    <text evidence="9">The sequence shown here is derived from an EMBL/GenBank/DDBJ whole genome shotgun (WGS) entry which is preliminary data.</text>
</comment>
<dbReference type="Pfam" id="PF03591">
    <property type="entry name" value="AzlC"/>
    <property type="match status" value="1"/>
</dbReference>
<evidence type="ECO:0000313" key="9">
    <source>
        <dbReference type="EMBL" id="MCW1931886.1"/>
    </source>
</evidence>
<evidence type="ECO:0000256" key="3">
    <source>
        <dbReference type="ARBA" id="ARBA00022448"/>
    </source>
</evidence>
<accession>A0ABT3GWG2</accession>
<evidence type="ECO:0000313" key="10">
    <source>
        <dbReference type="Proteomes" id="UP001208938"/>
    </source>
</evidence>
<keyword evidence="7 8" id="KW-0472">Membrane</keyword>
<evidence type="ECO:0000256" key="6">
    <source>
        <dbReference type="ARBA" id="ARBA00022989"/>
    </source>
</evidence>
<feature type="transmembrane region" description="Helical" evidence="8">
    <location>
        <begin position="191"/>
        <end position="210"/>
    </location>
</feature>
<dbReference type="Proteomes" id="UP001208938">
    <property type="component" value="Unassembled WGS sequence"/>
</dbReference>
<feature type="transmembrane region" description="Helical" evidence="8">
    <location>
        <begin position="166"/>
        <end position="184"/>
    </location>
</feature>
<sequence>MTTAPILTPRGAFFQGMRHGGPFVLIVGPFGLVFGVVAMETGLNVLQALSFSVVVIAGAAQLTALQLMTDQAPLIIVLITAIAVNMRMAMYSASLAPHLGDAPFWQRALVAYSMVDQAYALSILRFEQEPELSTAVKIAYYFGAVALICPVWYLSTLAGAVLGNQIPASIPLSAAVPIAFIALIGPMLRTLAHVAAAFVSVAGALLLAALPYNLGLLLAALAAMATGALVEIWTTRRRGNTA</sequence>
<comment type="subcellular location">
    <subcellularLocation>
        <location evidence="1">Cell membrane</location>
        <topology evidence="1">Multi-pass membrane protein</topology>
    </subcellularLocation>
</comment>
<feature type="transmembrane region" description="Helical" evidence="8">
    <location>
        <begin position="104"/>
        <end position="126"/>
    </location>
</feature>
<keyword evidence="5 8" id="KW-0812">Transmembrane</keyword>
<keyword evidence="6 8" id="KW-1133">Transmembrane helix</keyword>
<feature type="transmembrane region" description="Helical" evidence="8">
    <location>
        <begin position="216"/>
        <end position="234"/>
    </location>
</feature>
<keyword evidence="4" id="KW-1003">Cell membrane</keyword>
<reference evidence="9 10" key="1">
    <citation type="submission" date="2022-10" db="EMBL/GenBank/DDBJ databases">
        <title>Pararhodobacter sp. nov., isolated from marine algae.</title>
        <authorList>
            <person name="Choi B.J."/>
            <person name="Kim J.M."/>
            <person name="Lee J.K."/>
            <person name="Choi D.G."/>
            <person name="Jeon C.O."/>
        </authorList>
    </citation>
    <scope>NUCLEOTIDE SEQUENCE [LARGE SCALE GENOMIC DNA]</scope>
    <source>
        <strain evidence="9 10">ZQ420</strain>
    </source>
</reference>
<gene>
    <name evidence="9" type="ORF">OKW52_06325</name>
</gene>
<feature type="transmembrane region" description="Helical" evidence="8">
    <location>
        <begin position="20"/>
        <end position="39"/>
    </location>
</feature>
<dbReference type="PANTHER" id="PTHR34979">
    <property type="entry name" value="INNER MEMBRANE PROTEIN YGAZ"/>
    <property type="match status" value="1"/>
</dbReference>
<organism evidence="9 10">
    <name type="scientific">Pararhodobacter zhoushanensis</name>
    <dbReference type="NCBI Taxonomy" id="2479545"/>
    <lineage>
        <taxon>Bacteria</taxon>
        <taxon>Pseudomonadati</taxon>
        <taxon>Pseudomonadota</taxon>
        <taxon>Alphaproteobacteria</taxon>
        <taxon>Rhodobacterales</taxon>
        <taxon>Paracoccaceae</taxon>
        <taxon>Pararhodobacter</taxon>
    </lineage>
</organism>
<evidence type="ECO:0000256" key="2">
    <source>
        <dbReference type="ARBA" id="ARBA00010735"/>
    </source>
</evidence>
<feature type="transmembrane region" description="Helical" evidence="8">
    <location>
        <begin position="72"/>
        <end position="92"/>
    </location>
</feature>
<dbReference type="InterPro" id="IPR011606">
    <property type="entry name" value="Brnchd-chn_aa_trnsp_permease"/>
</dbReference>
<feature type="transmembrane region" description="Helical" evidence="8">
    <location>
        <begin position="138"/>
        <end position="160"/>
    </location>
</feature>